<keyword evidence="3" id="KW-0808">Transferase</keyword>
<feature type="domain" description="Methyltransferase FkbM" evidence="2">
    <location>
        <begin position="273"/>
        <end position="409"/>
    </location>
</feature>
<evidence type="ECO:0000313" key="4">
    <source>
        <dbReference type="Proteomes" id="UP000037460"/>
    </source>
</evidence>
<dbReference type="GO" id="GO:0005789">
    <property type="term" value="C:endoplasmic reticulum membrane"/>
    <property type="evidence" value="ECO:0007669"/>
    <property type="project" value="TreeGrafter"/>
</dbReference>
<dbReference type="OrthoDB" id="6357215at2759"/>
<dbReference type="Gene3D" id="3.40.50.150">
    <property type="entry name" value="Vaccinia Virus protein VP39"/>
    <property type="match status" value="1"/>
</dbReference>
<evidence type="ECO:0000256" key="1">
    <source>
        <dbReference type="SAM" id="MobiDB-lite"/>
    </source>
</evidence>
<accession>A0A0M0JAQ4</accession>
<dbReference type="SUPFAM" id="SSF53335">
    <property type="entry name" value="S-adenosyl-L-methionine-dependent methyltransferases"/>
    <property type="match status" value="1"/>
</dbReference>
<dbReference type="PANTHER" id="PTHR34009:SF2">
    <property type="entry name" value="PROTEIN STAR"/>
    <property type="match status" value="1"/>
</dbReference>
<dbReference type="GO" id="GO:0005794">
    <property type="term" value="C:Golgi apparatus"/>
    <property type="evidence" value="ECO:0007669"/>
    <property type="project" value="TreeGrafter"/>
</dbReference>
<feature type="compositionally biased region" description="Low complexity" evidence="1">
    <location>
        <begin position="457"/>
        <end position="473"/>
    </location>
</feature>
<proteinExistence type="predicted"/>
<protein>
    <submittedName>
        <fullName evidence="3">Methyltransferase fkbm family</fullName>
    </submittedName>
</protein>
<dbReference type="InterPro" id="IPR006342">
    <property type="entry name" value="FkbM_mtfrase"/>
</dbReference>
<name>A0A0M0JAQ4_9EUKA</name>
<dbReference type="GO" id="GO:0008168">
    <property type="term" value="F:methyltransferase activity"/>
    <property type="evidence" value="ECO:0007669"/>
    <property type="project" value="UniProtKB-KW"/>
</dbReference>
<dbReference type="EMBL" id="JWZX01003168">
    <property type="protein sequence ID" value="KOO23674.1"/>
    <property type="molecule type" value="Genomic_DNA"/>
</dbReference>
<dbReference type="PANTHER" id="PTHR34009">
    <property type="entry name" value="PROTEIN STAR"/>
    <property type="match status" value="1"/>
</dbReference>
<dbReference type="GO" id="GO:0032259">
    <property type="term" value="P:methylation"/>
    <property type="evidence" value="ECO:0007669"/>
    <property type="project" value="UniProtKB-KW"/>
</dbReference>
<dbReference type="GO" id="GO:0031902">
    <property type="term" value="C:late endosome membrane"/>
    <property type="evidence" value="ECO:0007669"/>
    <property type="project" value="TreeGrafter"/>
</dbReference>
<dbReference type="InterPro" id="IPR029063">
    <property type="entry name" value="SAM-dependent_MTases_sf"/>
</dbReference>
<evidence type="ECO:0000313" key="3">
    <source>
        <dbReference type="EMBL" id="KOO23674.1"/>
    </source>
</evidence>
<keyword evidence="3" id="KW-0489">Methyltransferase</keyword>
<evidence type="ECO:0000259" key="2">
    <source>
        <dbReference type="Pfam" id="PF05050"/>
    </source>
</evidence>
<sequence length="495" mass="51993">MRSLALTLDEQRACVRGECNGTLVDASSVRLIGGADARAGLVVARVTRIAVRLTAWWAVPAVCTRALCGEGWDVALLELDPSCAHGELPCVPPVHLASVPATIGLAPLAVGFGAHPGSDQRAEFQLSLSGSGGGVRRSSAARVWQVASRQLLQAELSARPGERAGPFCDGDLGAALLTNRSGEWEVEGLHVPGSLVHAQPPTDAAASCAAPSGRVLSAHVVRCWLESIARTWGIGPIVQAHVAECGELDFYPPELAEMRIVGQRGRGGLFIEMGAADGVTGSNTYMLEMCFNWTGLLIEGSPTNFELMRTRSGRRSVMVHSSVCNETHTVPFTKHGGLVSGRPDIMLPSFMKRFSNSHRLGDDGRGIVQVPCQPMNAIMAAHGFATEHFHYFSLDVEGAEDRVLEGTDATRFSLVETEELPRGGSVDRVEVEDPEKEARVVASTELVAAGGADVEDVGASTAGGAAKEAPGAPQVKTSSEPAVEVAATAAVDVAE</sequence>
<feature type="region of interest" description="Disordered" evidence="1">
    <location>
        <begin position="457"/>
        <end position="480"/>
    </location>
</feature>
<dbReference type="Proteomes" id="UP000037460">
    <property type="component" value="Unassembled WGS sequence"/>
</dbReference>
<organism evidence="3 4">
    <name type="scientific">Chrysochromulina tobinii</name>
    <dbReference type="NCBI Taxonomy" id="1460289"/>
    <lineage>
        <taxon>Eukaryota</taxon>
        <taxon>Haptista</taxon>
        <taxon>Haptophyta</taxon>
        <taxon>Prymnesiophyceae</taxon>
        <taxon>Prymnesiales</taxon>
        <taxon>Chrysochromulinaceae</taxon>
        <taxon>Chrysochromulina</taxon>
    </lineage>
</organism>
<comment type="caution">
    <text evidence="3">The sequence shown here is derived from an EMBL/GenBank/DDBJ whole genome shotgun (WGS) entry which is preliminary data.</text>
</comment>
<dbReference type="AlphaFoldDB" id="A0A0M0JAQ4"/>
<gene>
    <name evidence="3" type="ORF">Ctob_003723</name>
</gene>
<keyword evidence="4" id="KW-1185">Reference proteome</keyword>
<dbReference type="GO" id="GO:0005886">
    <property type="term" value="C:plasma membrane"/>
    <property type="evidence" value="ECO:0007669"/>
    <property type="project" value="TreeGrafter"/>
</dbReference>
<dbReference type="InterPro" id="IPR053202">
    <property type="entry name" value="EGF_Rcpt_Signaling_Reg"/>
</dbReference>
<dbReference type="GO" id="GO:0016197">
    <property type="term" value="P:endosomal transport"/>
    <property type="evidence" value="ECO:0007669"/>
    <property type="project" value="TreeGrafter"/>
</dbReference>
<reference evidence="4" key="1">
    <citation type="journal article" date="2015" name="PLoS Genet.">
        <title>Genome Sequence and Transcriptome Analyses of Chrysochromulina tobin: Metabolic Tools for Enhanced Algal Fitness in the Prominent Order Prymnesiales (Haptophyceae).</title>
        <authorList>
            <person name="Hovde B.T."/>
            <person name="Deodato C.R."/>
            <person name="Hunsperger H.M."/>
            <person name="Ryken S.A."/>
            <person name="Yost W."/>
            <person name="Jha R.K."/>
            <person name="Patterson J."/>
            <person name="Monnat R.J. Jr."/>
            <person name="Barlow S.B."/>
            <person name="Starkenburg S.R."/>
            <person name="Cattolico R.A."/>
        </authorList>
    </citation>
    <scope>NUCLEOTIDE SEQUENCE</scope>
    <source>
        <strain evidence="4">CCMP291</strain>
    </source>
</reference>
<dbReference type="Pfam" id="PF05050">
    <property type="entry name" value="Methyltransf_21"/>
    <property type="match status" value="1"/>
</dbReference>
<dbReference type="GO" id="GO:0006888">
    <property type="term" value="P:endoplasmic reticulum to Golgi vesicle-mediated transport"/>
    <property type="evidence" value="ECO:0007669"/>
    <property type="project" value="TreeGrafter"/>
</dbReference>